<evidence type="ECO:0000313" key="2">
    <source>
        <dbReference type="EMBL" id="RDY08725.1"/>
    </source>
</evidence>
<sequence length="98" mass="11350">MKIRNLKPEVVLHSMFMALNAELYGLPAHTGPTPIDREIHTHTSIPLPTTSQQRQRRQQEGRKEGRIGDQCTLDNMDGNRILLPNLRSFWRDSIGNFW</sequence>
<name>A0A371I110_MUCPR</name>
<proteinExistence type="predicted"/>
<feature type="non-terminal residue" evidence="2">
    <location>
        <position position="1"/>
    </location>
</feature>
<accession>A0A371I110</accession>
<keyword evidence="3" id="KW-1185">Reference proteome</keyword>
<feature type="region of interest" description="Disordered" evidence="1">
    <location>
        <begin position="34"/>
        <end position="71"/>
    </location>
</feature>
<dbReference type="AlphaFoldDB" id="A0A371I110"/>
<dbReference type="Proteomes" id="UP000257109">
    <property type="component" value="Unassembled WGS sequence"/>
</dbReference>
<evidence type="ECO:0000256" key="1">
    <source>
        <dbReference type="SAM" id="MobiDB-lite"/>
    </source>
</evidence>
<feature type="compositionally biased region" description="Polar residues" evidence="1">
    <location>
        <begin position="42"/>
        <end position="51"/>
    </location>
</feature>
<dbReference type="EMBL" id="QJKJ01001222">
    <property type="protein sequence ID" value="RDY08725.1"/>
    <property type="molecule type" value="Genomic_DNA"/>
</dbReference>
<evidence type="ECO:0000313" key="3">
    <source>
        <dbReference type="Proteomes" id="UP000257109"/>
    </source>
</evidence>
<reference evidence="2" key="1">
    <citation type="submission" date="2018-05" db="EMBL/GenBank/DDBJ databases">
        <title>Draft genome of Mucuna pruriens seed.</title>
        <authorList>
            <person name="Nnadi N.E."/>
            <person name="Vos R."/>
            <person name="Hasami M.H."/>
            <person name="Devisetty U.K."/>
            <person name="Aguiy J.C."/>
        </authorList>
    </citation>
    <scope>NUCLEOTIDE SEQUENCE [LARGE SCALE GENOMIC DNA]</scope>
    <source>
        <strain evidence="2">JCA_2017</strain>
    </source>
</reference>
<protein>
    <submittedName>
        <fullName evidence="2">Uncharacterized protein</fullName>
    </submittedName>
</protein>
<organism evidence="2 3">
    <name type="scientific">Mucuna pruriens</name>
    <name type="common">Velvet bean</name>
    <name type="synonym">Dolichos pruriens</name>
    <dbReference type="NCBI Taxonomy" id="157652"/>
    <lineage>
        <taxon>Eukaryota</taxon>
        <taxon>Viridiplantae</taxon>
        <taxon>Streptophyta</taxon>
        <taxon>Embryophyta</taxon>
        <taxon>Tracheophyta</taxon>
        <taxon>Spermatophyta</taxon>
        <taxon>Magnoliopsida</taxon>
        <taxon>eudicotyledons</taxon>
        <taxon>Gunneridae</taxon>
        <taxon>Pentapetalae</taxon>
        <taxon>rosids</taxon>
        <taxon>fabids</taxon>
        <taxon>Fabales</taxon>
        <taxon>Fabaceae</taxon>
        <taxon>Papilionoideae</taxon>
        <taxon>50 kb inversion clade</taxon>
        <taxon>NPAAA clade</taxon>
        <taxon>indigoferoid/millettioid clade</taxon>
        <taxon>Phaseoleae</taxon>
        <taxon>Mucuna</taxon>
    </lineage>
</organism>
<comment type="caution">
    <text evidence="2">The sequence shown here is derived from an EMBL/GenBank/DDBJ whole genome shotgun (WGS) entry which is preliminary data.</text>
</comment>
<gene>
    <name evidence="2" type="ORF">CR513_07020</name>
</gene>
<feature type="compositionally biased region" description="Basic and acidic residues" evidence="1">
    <location>
        <begin position="57"/>
        <end position="67"/>
    </location>
</feature>